<dbReference type="Proteomes" id="UP000325116">
    <property type="component" value="Unassembled WGS sequence"/>
</dbReference>
<dbReference type="AlphaFoldDB" id="A0A5C8CH34"/>
<evidence type="ECO:0000313" key="11">
    <source>
        <dbReference type="Proteomes" id="UP000324707"/>
    </source>
</evidence>
<accession>A0A5C8CH34</accession>
<evidence type="ECO:0000256" key="2">
    <source>
        <dbReference type="ARBA" id="ARBA00022485"/>
    </source>
</evidence>
<evidence type="ECO:0000313" key="9">
    <source>
        <dbReference type="EMBL" id="TXJ12589.1"/>
    </source>
</evidence>
<keyword evidence="2" id="KW-0004">4Fe-4S</keyword>
<keyword evidence="3" id="KW-0949">S-adenosyl-L-methionine</keyword>
<evidence type="ECO:0000259" key="7">
    <source>
        <dbReference type="Pfam" id="PF04055"/>
    </source>
</evidence>
<name>A0A5C8CH34_9SPIR</name>
<dbReference type="GO" id="GO:0051539">
    <property type="term" value="F:4 iron, 4 sulfur cluster binding"/>
    <property type="evidence" value="ECO:0007669"/>
    <property type="project" value="UniProtKB-KW"/>
</dbReference>
<dbReference type="RefSeq" id="WP_147735860.1">
    <property type="nucleotide sequence ID" value="NZ_SAXT01000003.1"/>
</dbReference>
<dbReference type="EMBL" id="SAXT01000003">
    <property type="protein sequence ID" value="TXJ12589.1"/>
    <property type="molecule type" value="Genomic_DNA"/>
</dbReference>
<evidence type="ECO:0000256" key="3">
    <source>
        <dbReference type="ARBA" id="ARBA00022691"/>
    </source>
</evidence>
<keyword evidence="6" id="KW-0411">Iron-sulfur</keyword>
<protein>
    <submittedName>
        <fullName evidence="9">Radical SAM/SPASM domain-containing protein</fullName>
    </submittedName>
</protein>
<dbReference type="SUPFAM" id="SSF102114">
    <property type="entry name" value="Radical SAM enzymes"/>
    <property type="match status" value="1"/>
</dbReference>
<organism evidence="9 12">
    <name type="scientific">Brachyspira aalborgi</name>
    <dbReference type="NCBI Taxonomy" id="29522"/>
    <lineage>
        <taxon>Bacteria</taxon>
        <taxon>Pseudomonadati</taxon>
        <taxon>Spirochaetota</taxon>
        <taxon>Spirochaetia</taxon>
        <taxon>Brachyspirales</taxon>
        <taxon>Brachyspiraceae</taxon>
        <taxon>Brachyspira</taxon>
    </lineage>
</organism>
<dbReference type="Pfam" id="PF04055">
    <property type="entry name" value="Radical_SAM"/>
    <property type="match status" value="1"/>
</dbReference>
<dbReference type="Pfam" id="PF13186">
    <property type="entry name" value="SPASM"/>
    <property type="match status" value="1"/>
</dbReference>
<reference evidence="11 12" key="1">
    <citation type="journal article" date="1992" name="Lakartidningen">
        <title>[Penicillin V and not amoxicillin is the first choice preparation in acute otitis].</title>
        <authorList>
            <person name="Kamme C."/>
            <person name="Lundgren K."/>
            <person name="Prellner K."/>
        </authorList>
    </citation>
    <scope>NUCLEOTIDE SEQUENCE [LARGE SCALE GENOMIC DNA]</scope>
    <source>
        <strain evidence="10 11">PC5538III-lc</strain>
        <strain evidence="9 12">W1</strain>
    </source>
</reference>
<dbReference type="SFLD" id="SFLDS00029">
    <property type="entry name" value="Radical_SAM"/>
    <property type="match status" value="1"/>
</dbReference>
<dbReference type="InterPro" id="IPR058240">
    <property type="entry name" value="rSAM_sf"/>
</dbReference>
<dbReference type="EMBL" id="SAXX01000005">
    <property type="protein sequence ID" value="TXJ34148.1"/>
    <property type="molecule type" value="Genomic_DNA"/>
</dbReference>
<dbReference type="GO" id="GO:0003824">
    <property type="term" value="F:catalytic activity"/>
    <property type="evidence" value="ECO:0007669"/>
    <property type="project" value="InterPro"/>
</dbReference>
<dbReference type="InterPro" id="IPR023885">
    <property type="entry name" value="4Fe4S-binding_SPASM_dom"/>
</dbReference>
<comment type="caution">
    <text evidence="9">The sequence shown here is derived from an EMBL/GenBank/DDBJ whole genome shotgun (WGS) entry which is preliminary data.</text>
</comment>
<feature type="domain" description="Radical SAM core" evidence="7">
    <location>
        <begin position="54"/>
        <end position="174"/>
    </location>
</feature>
<dbReference type="CDD" id="cd01335">
    <property type="entry name" value="Radical_SAM"/>
    <property type="match status" value="1"/>
</dbReference>
<evidence type="ECO:0000256" key="6">
    <source>
        <dbReference type="ARBA" id="ARBA00023014"/>
    </source>
</evidence>
<sequence>MKKIKLFLRNTAKKLLPNMSAEQLYFIEKIYSFYAKLSNLLKYGDYNFLTGISIETSTYCNRKCHYCPNCHYETPKLYADEKIIYKAIDDISKLNFSGWINFNFFNEPTLDERLITFIKYTHDKVPKATIMMHSNGDFLNIENTKKYKEAGLDQFIITIHDKNPEKLFAKLSEIQKEIGASFHIQTLNLENLSTRAGAIEVKTLKPFKYCDSTRNPVIDKDGNMLICCNDYFRKSKMGNIMEKSILEIWNQTEYKSLRKKLRTDLANSVKNKTVPELCQKCYYSYK</sequence>
<proteinExistence type="predicted"/>
<gene>
    <name evidence="10" type="ORF">EPJ69_02255</name>
    <name evidence="9" type="ORF">EPJ80_02985</name>
</gene>
<dbReference type="InterPro" id="IPR013785">
    <property type="entry name" value="Aldolase_TIM"/>
</dbReference>
<dbReference type="GO" id="GO:0046872">
    <property type="term" value="F:metal ion binding"/>
    <property type="evidence" value="ECO:0007669"/>
    <property type="project" value="UniProtKB-KW"/>
</dbReference>
<dbReference type="PANTHER" id="PTHR43787">
    <property type="entry name" value="FEMO COFACTOR BIOSYNTHESIS PROTEIN NIFB-RELATED"/>
    <property type="match status" value="1"/>
</dbReference>
<dbReference type="InterPro" id="IPR007197">
    <property type="entry name" value="rSAM"/>
</dbReference>
<evidence type="ECO:0000313" key="12">
    <source>
        <dbReference type="Proteomes" id="UP000325116"/>
    </source>
</evidence>
<evidence type="ECO:0000256" key="5">
    <source>
        <dbReference type="ARBA" id="ARBA00023004"/>
    </source>
</evidence>
<keyword evidence="4" id="KW-0479">Metal-binding</keyword>
<keyword evidence="5" id="KW-0408">Iron</keyword>
<evidence type="ECO:0000259" key="8">
    <source>
        <dbReference type="Pfam" id="PF13186"/>
    </source>
</evidence>
<feature type="domain" description="4Fe4S-binding SPASM" evidence="8">
    <location>
        <begin position="216"/>
        <end position="282"/>
    </location>
</feature>
<comment type="cofactor">
    <cofactor evidence="1">
        <name>[4Fe-4S] cluster</name>
        <dbReference type="ChEBI" id="CHEBI:49883"/>
    </cofactor>
</comment>
<reference evidence="9" key="2">
    <citation type="submission" date="2019-01" db="EMBL/GenBank/DDBJ databases">
        <authorList>
            <person name="Thorell K."/>
        </authorList>
    </citation>
    <scope>NUCLEOTIDE SEQUENCE</scope>
    <source>
        <strain evidence="10">PC5538III-lc</strain>
        <strain evidence="9">W1</strain>
    </source>
</reference>
<evidence type="ECO:0000256" key="4">
    <source>
        <dbReference type="ARBA" id="ARBA00022723"/>
    </source>
</evidence>
<dbReference type="Proteomes" id="UP000324707">
    <property type="component" value="Unassembled WGS sequence"/>
</dbReference>
<dbReference type="CDD" id="cd21109">
    <property type="entry name" value="SPASM"/>
    <property type="match status" value="1"/>
</dbReference>
<evidence type="ECO:0000256" key="1">
    <source>
        <dbReference type="ARBA" id="ARBA00001966"/>
    </source>
</evidence>
<evidence type="ECO:0000313" key="10">
    <source>
        <dbReference type="EMBL" id="TXJ34148.1"/>
    </source>
</evidence>
<dbReference type="Gene3D" id="3.20.20.70">
    <property type="entry name" value="Aldolase class I"/>
    <property type="match status" value="1"/>
</dbReference>